<organism evidence="4 5">
    <name type="scientific">Hermetia illucens</name>
    <name type="common">Black soldier fly</name>
    <dbReference type="NCBI Taxonomy" id="343691"/>
    <lineage>
        <taxon>Eukaryota</taxon>
        <taxon>Metazoa</taxon>
        <taxon>Ecdysozoa</taxon>
        <taxon>Arthropoda</taxon>
        <taxon>Hexapoda</taxon>
        <taxon>Insecta</taxon>
        <taxon>Pterygota</taxon>
        <taxon>Neoptera</taxon>
        <taxon>Endopterygota</taxon>
        <taxon>Diptera</taxon>
        <taxon>Brachycera</taxon>
        <taxon>Stratiomyomorpha</taxon>
        <taxon>Stratiomyidae</taxon>
        <taxon>Hermetiinae</taxon>
        <taxon>Hermetia</taxon>
    </lineage>
</organism>
<name>A0A7R8V082_HERIL</name>
<dbReference type="InParanoid" id="A0A7R8V082"/>
<accession>A0A7R8V082</accession>
<dbReference type="EMBL" id="LR899013">
    <property type="protein sequence ID" value="CAD7089726.1"/>
    <property type="molecule type" value="Genomic_DNA"/>
</dbReference>
<feature type="domain" description="Nitrate/nitrite sensing protein" evidence="3">
    <location>
        <begin position="131"/>
        <end position="366"/>
    </location>
</feature>
<keyword evidence="2" id="KW-1133">Transmembrane helix</keyword>
<gene>
    <name evidence="4" type="ORF">HERILL_LOCUS12259</name>
</gene>
<sequence>MWNGKCHMQTSPSFIHQRSSSLSIVHQPHHHSQPQQHYQPHSHQPDITSLRSVSSEDVSGAAKGKCCSAAARNPAIKTGRRIQLFQMIILPFIPILALIVQTSVILHNLLIYRMEVSDIETQVTIATDLGKVVTRLQLERSEVAFYVFTNGSHTRSNLTQRFAITDQALNNMTTWSEVSVPSHDDEDIGVMLNRTEFLSRLNDFRDKISSEESSIAEVMNWYTSITRGMLNHLTEQIKETDNSGVWRYLLGFKNLLRSIECIGIATSYGIKYFGRGVLGTEAYVAYIKHDSLGKDLLNGTLNYVPSLFDIYRNLNLSKADYGNLKNWSNIILKNRKKSPSVEDSIDYYDLMAKYVDELRKLQRELRIKIRCLVIRFAKKLFLYYLH</sequence>
<feature type="transmembrane region" description="Helical" evidence="2">
    <location>
        <begin position="87"/>
        <end position="112"/>
    </location>
</feature>
<evidence type="ECO:0000313" key="5">
    <source>
        <dbReference type="Proteomes" id="UP000594454"/>
    </source>
</evidence>
<reference evidence="4 5" key="1">
    <citation type="submission" date="2020-11" db="EMBL/GenBank/DDBJ databases">
        <authorList>
            <person name="Wallbank WR R."/>
            <person name="Pardo Diaz C."/>
            <person name="Kozak K."/>
            <person name="Martin S."/>
            <person name="Jiggins C."/>
            <person name="Moest M."/>
            <person name="Warren A I."/>
            <person name="Generalovic N T."/>
            <person name="Byers J.R.P. K."/>
            <person name="Montejo-Kovacevich G."/>
            <person name="Yen C E."/>
        </authorList>
    </citation>
    <scope>NUCLEOTIDE SEQUENCE [LARGE SCALE GENOMIC DNA]</scope>
</reference>
<dbReference type="InterPro" id="IPR013587">
    <property type="entry name" value="Nitrate/nitrite_sensing"/>
</dbReference>
<proteinExistence type="predicted"/>
<dbReference type="Pfam" id="PF08376">
    <property type="entry name" value="NIT"/>
    <property type="match status" value="1"/>
</dbReference>
<evidence type="ECO:0000313" key="4">
    <source>
        <dbReference type="EMBL" id="CAD7089726.1"/>
    </source>
</evidence>
<dbReference type="OrthoDB" id="60033at2759"/>
<dbReference type="AlphaFoldDB" id="A0A7R8V082"/>
<dbReference type="Proteomes" id="UP000594454">
    <property type="component" value="Chromosome 5"/>
</dbReference>
<protein>
    <recommendedName>
        <fullName evidence="3">Nitrate/nitrite sensing protein domain-containing protein</fullName>
    </recommendedName>
</protein>
<keyword evidence="2" id="KW-0472">Membrane</keyword>
<feature type="region of interest" description="Disordered" evidence="1">
    <location>
        <begin position="25"/>
        <end position="54"/>
    </location>
</feature>
<keyword evidence="5" id="KW-1185">Reference proteome</keyword>
<feature type="compositionally biased region" description="Low complexity" evidence="1">
    <location>
        <begin position="33"/>
        <end position="42"/>
    </location>
</feature>
<keyword evidence="2" id="KW-0812">Transmembrane</keyword>
<evidence type="ECO:0000256" key="2">
    <source>
        <dbReference type="SAM" id="Phobius"/>
    </source>
</evidence>
<evidence type="ECO:0000259" key="3">
    <source>
        <dbReference type="Pfam" id="PF08376"/>
    </source>
</evidence>
<evidence type="ECO:0000256" key="1">
    <source>
        <dbReference type="SAM" id="MobiDB-lite"/>
    </source>
</evidence>